<feature type="domain" description="DUF5776" evidence="2">
    <location>
        <begin position="274"/>
        <end position="339"/>
    </location>
</feature>
<feature type="domain" description="DUF5776" evidence="2">
    <location>
        <begin position="416"/>
        <end position="482"/>
    </location>
</feature>
<evidence type="ECO:0000256" key="1">
    <source>
        <dbReference type="SAM" id="MobiDB-lite"/>
    </source>
</evidence>
<feature type="domain" description="DUF5776" evidence="2">
    <location>
        <begin position="346"/>
        <end position="409"/>
    </location>
</feature>
<comment type="caution">
    <text evidence="3">The sequence shown here is derived from an EMBL/GenBank/DDBJ whole genome shotgun (WGS) entry which is preliminary data.</text>
</comment>
<evidence type="ECO:0000313" key="3">
    <source>
        <dbReference type="EMBL" id="MFC6275165.1"/>
    </source>
</evidence>
<accession>A0ABW1TNL0</accession>
<dbReference type="InterPro" id="IPR044081">
    <property type="entry name" value="DUF5776"/>
</dbReference>
<evidence type="ECO:0000313" key="4">
    <source>
        <dbReference type="Proteomes" id="UP001596191"/>
    </source>
</evidence>
<organism evidence="3 4">
    <name type="scientific">Levilactobacillus tangyuanensis</name>
    <dbReference type="NCBI Taxonomy" id="2486021"/>
    <lineage>
        <taxon>Bacteria</taxon>
        <taxon>Bacillati</taxon>
        <taxon>Bacillota</taxon>
        <taxon>Bacilli</taxon>
        <taxon>Lactobacillales</taxon>
        <taxon>Lactobacillaceae</taxon>
        <taxon>Levilactobacillus</taxon>
    </lineage>
</organism>
<proteinExistence type="predicted"/>
<dbReference type="EMBL" id="JBHSSJ010000006">
    <property type="protein sequence ID" value="MFC6275165.1"/>
    <property type="molecule type" value="Genomic_DNA"/>
</dbReference>
<name>A0ABW1TNL0_9LACO</name>
<dbReference type="RefSeq" id="WP_125641289.1">
    <property type="nucleotide sequence ID" value="NZ_JBHSSJ010000006.1"/>
</dbReference>
<evidence type="ECO:0000259" key="2">
    <source>
        <dbReference type="Pfam" id="PF19087"/>
    </source>
</evidence>
<keyword evidence="4" id="KW-1185">Reference proteome</keyword>
<protein>
    <submittedName>
        <fullName evidence="3">DUF5776 domain-containing protein</fullName>
    </submittedName>
</protein>
<dbReference type="Proteomes" id="UP001596191">
    <property type="component" value="Unassembled WGS sequence"/>
</dbReference>
<gene>
    <name evidence="3" type="ORF">ACFQET_06500</name>
</gene>
<sequence>MATLGLVVGMTPITGKSIAVARAAETDVTVPTVLRSTISTAPTGISDPFDVTYNDQTTVGDVLDALSKTKGVDRNTVLLEFYGESYVVNKLWTLSQFMSYYAQVMGLSDSQVSEFTATFGSDPFKLKGQAIDEQATQKLFDQKVTYDGSTSPFEVDLNVPLTKADISMKITYKMADGSNLPASVTDNADSSDGATATRVVTGYDGQVFNDKHHFLIPEISGYTANPTGITFDSSKVGADGNQDVTITYSKPTTATSSPNKPTKSTKPTSRVAFKVYAKRGLNRYRNADFKRSERVQGYAKKAKAYAPIFSVVKTVTSKAGNQRYELADGTYITANADYVGKLYWSGHYNKLFVTNPKGTNVYSSTTFTNKVRHLKQGAAVAVTKVVKQGLTTRYELADGTYITGNKQWVSPTKPTMVTKVKATTKINRYQTVNLKKRIKSYKKGSTITVKGWDYSHGDRPDLSGTKRYRVAGGYITANPRLVHSVK</sequence>
<reference evidence="4" key="1">
    <citation type="journal article" date="2019" name="Int. J. Syst. Evol. Microbiol.">
        <title>The Global Catalogue of Microorganisms (GCM) 10K type strain sequencing project: providing services to taxonomists for standard genome sequencing and annotation.</title>
        <authorList>
            <consortium name="The Broad Institute Genomics Platform"/>
            <consortium name="The Broad Institute Genome Sequencing Center for Infectious Disease"/>
            <person name="Wu L."/>
            <person name="Ma J."/>
        </authorList>
    </citation>
    <scope>NUCLEOTIDE SEQUENCE [LARGE SCALE GENOMIC DNA]</scope>
    <source>
        <strain evidence="4">CCM 8907</strain>
    </source>
</reference>
<feature type="region of interest" description="Disordered" evidence="1">
    <location>
        <begin position="248"/>
        <end position="267"/>
    </location>
</feature>
<dbReference type="Pfam" id="PF19087">
    <property type="entry name" value="DUF5776"/>
    <property type="match status" value="3"/>
</dbReference>